<proteinExistence type="inferred from homology"/>
<dbReference type="PANTHER" id="PTHR23253:SF9">
    <property type="entry name" value="EUKARYOTIC TRANSLATION INITIATION FACTOR 4 GAMMA 2"/>
    <property type="match status" value="1"/>
</dbReference>
<dbReference type="GO" id="GO:0016281">
    <property type="term" value="C:eukaryotic translation initiation factor 4F complex"/>
    <property type="evidence" value="ECO:0007669"/>
    <property type="project" value="TreeGrafter"/>
</dbReference>
<name>A0A835PX78_VANPL</name>
<feature type="compositionally biased region" description="Low complexity" evidence="9">
    <location>
        <begin position="42"/>
        <end position="55"/>
    </location>
</feature>
<evidence type="ECO:0000256" key="1">
    <source>
        <dbReference type="ARBA" id="ARBA00005775"/>
    </source>
</evidence>
<feature type="compositionally biased region" description="Gly residues" evidence="9">
    <location>
        <begin position="30"/>
        <end position="41"/>
    </location>
</feature>
<evidence type="ECO:0000313" key="12">
    <source>
        <dbReference type="EMBL" id="KAG0462050.1"/>
    </source>
</evidence>
<sequence>MSQNQSRGEKTEGNLRKPGRSGSFGQNRGFSGGGKGGGGVGASAPGPALSSSATLPPSPATHELLSNRSFKNSVDGQGGQIRVNPGSSNSDAGQRSVPSGASAAAPLQANTKKNFRAVPKAPAAHSAATSGNESGPFLQFGTINPGIVNGMQVPARTCSAPPNLDEQKRDQAFHDSFRAAPTLPIPSASKPQHAQPIGQPLQQAAKDVGAVSHADYRESQPSMHSKRDMHAPFASAPPSVTPTRPVLPVGGMPMHVTFQQPQVPVQFSGANLQIPSQGIVPSSLQMTMELPSGNVSQVPQTMFIPNIHSHALQPQTVMHQGQNLGFAPQLGHQLPQLGNMGIGIAPQFSQQQTGKVAPTRRAVRITHPETHEELKLDKRTDSHTDASSSGQRQLSNATSISPSLPTFGHQIGYYPPNYNPSAMFFTSSSLPMANAQMSTVPQATRYSYPVGQNGQSISYINPSLNAATSGRPGPPPTLNGLLEPVNLEGSSTSASLGAQAQATVTSGRLLPLEKGGTSDKEVALPKSATLKQINESVLADSSPATEKNQTASKIADHMNKNEVSAVASTGYAVISGNDVKKKESLKRSDSMKDQPKRSSKELKNSQLQVEESNCSSIGKDIDGHSVPNESASINSASVADSFTAATVFPSTSVESGVSKLDQEKDKVTTAEHLRDSQAVELPRGGGSCSSSDPMEVASDNSFIKEIGPLEVPSVSKADVDGIVCEPSCSSLQGGKTIVIDQKKDDSSGSVCETDDVLDGALLGSTTTVGTDPLSTSIDIFDGTIGTVNKVIVADSPVKKAGSEICDADNQQFASSVDDGNHISEILGKKLVLNTPSTAYIDRKVVEVVPTDYVSSTNVELEIAAYDPIIDNSVIKHAEDVAARKSNKSAEMVPMVSCSSETKQLLEIKTVEPYTGDQTMQPHSRHPEKPLSEPNKSKITERKKRKEILSKADAAGSSDLYDAYKGPGDKQETVNIPEVIESPSAVETKDYTDNESHNKVDETVLKEEQSKVEIEDWEDTDDVVAQISKISENVPQSHKEKMLDVQFEDESTRKKKYSRDFLLTFSEQCKDLPEGFEMGADPDIITSVHAGMFRGDRDILQSPGRITDRSPGASRGDRRSDDDKWMKVSNAFRMDLNHGVSTVNFRQGVNHGVLRNPRMQSPNVFSGGILSGPVQSLSSQGGTVRNNSDADRWQRAPGSQKGLMPPPQGPMQMMHKSTNKYEVGKVSDEEELKQRRLKAILNKLTPQNFEKLFAQVKEVNIDNVVTLNGVISQIFDKALMEPTFCQMYADFCFHLAAELPELVEDNERITFRRLLLNKCQVEFERGEREQAEADKAEEEGEIPQTEEEREEKRIQARRRMLGNIRLIGELYKKKMLTERIMHECIKKLLGQFQNPDEENIEALCKLMSTIGEMIDHVKAREHMDAYFDMMAKLSTNLKLSSRVRFMLKDTIDLRRNRWQQRRKVEGPKKIEDVHRDAAQERQAQAARSVRGPISSSRRGPPTDYGYKGSTGLSSPSSQLGGANRNLPGHARGPSSQDVRLDDRHPYESRVLSVPLSQRLSDDGSITLGPQGGLAKGMSGRGQGTLSNASLSEIAPRISDSHRLASGSNGFSSNPDQIHTTSREDSAIKFITDRSLSLGAAIDQRCLHDHTSDRAFDGSLLGSSGKRPASLDGKISEPEFLSEDKLRQKSMAAIMEFYSSRDEEEVVLCIRELNTPNFYPSMISLWVIDSFDRKSLERGLLSQLLVNLNKGHDSLFNQSQLIKGFESVLSLLEDAVNDSPKAAEFLGHMFGKVVVENVLPLREIGKLIREGGEYPGTLVEAGLGSEVLGCLLEFIKMEKGDMGLNDIRRSANLRFEDFRPPYPSAKSRKLDAFL</sequence>
<keyword evidence="3" id="KW-0810">Translation regulation</keyword>
<dbReference type="Pfam" id="PF02847">
    <property type="entry name" value="MA3"/>
    <property type="match status" value="1"/>
</dbReference>
<evidence type="ECO:0000313" key="14">
    <source>
        <dbReference type="Proteomes" id="UP000639772"/>
    </source>
</evidence>
<protein>
    <recommendedName>
        <fullName evidence="7">Eukaryotic translation initiation factor 4G</fullName>
    </recommendedName>
    <alternativeName>
        <fullName evidence="8">Eukaryotic initiation factor 4F subunit p220</fullName>
    </alternativeName>
</protein>
<evidence type="ECO:0000256" key="2">
    <source>
        <dbReference type="ARBA" id="ARBA00022540"/>
    </source>
</evidence>
<feature type="compositionally biased region" description="Basic and acidic residues" evidence="9">
    <location>
        <begin position="580"/>
        <end position="603"/>
    </location>
</feature>
<feature type="compositionally biased region" description="Polar residues" evidence="9">
    <location>
        <begin position="1174"/>
        <end position="1186"/>
    </location>
</feature>
<dbReference type="Proteomes" id="UP000636800">
    <property type="component" value="Chromosome 11"/>
</dbReference>
<feature type="domain" description="MI" evidence="10">
    <location>
        <begin position="1683"/>
        <end position="1807"/>
    </location>
</feature>
<feature type="compositionally biased region" description="Polar residues" evidence="9">
    <location>
        <begin position="1604"/>
        <end position="1618"/>
    </location>
</feature>
<feature type="region of interest" description="Disordered" evidence="9">
    <location>
        <begin position="1600"/>
        <end position="1623"/>
    </location>
</feature>
<feature type="region of interest" description="Disordered" evidence="9">
    <location>
        <begin position="580"/>
        <end position="628"/>
    </location>
</feature>
<dbReference type="FunFam" id="1.25.40.180:FF:000024">
    <property type="entry name" value="Eukaryotic translation initiation factor 4G"/>
    <property type="match status" value="1"/>
</dbReference>
<dbReference type="SUPFAM" id="SSF48371">
    <property type="entry name" value="ARM repeat"/>
    <property type="match status" value="2"/>
</dbReference>
<dbReference type="SMART" id="SM00544">
    <property type="entry name" value="MA3"/>
    <property type="match status" value="1"/>
</dbReference>
<dbReference type="FunFam" id="1.25.40.180:FF:000034">
    <property type="entry name" value="Eukaryotic translation initiation factor 4G"/>
    <property type="match status" value="1"/>
</dbReference>
<feature type="compositionally biased region" description="Basic and acidic residues" evidence="9">
    <location>
        <begin position="366"/>
        <end position="384"/>
    </location>
</feature>
<feature type="compositionally biased region" description="Basic and acidic residues" evidence="9">
    <location>
        <begin position="1537"/>
        <end position="1546"/>
    </location>
</feature>
<organism evidence="12 14">
    <name type="scientific">Vanilla planifolia</name>
    <name type="common">Vanilla</name>
    <dbReference type="NCBI Taxonomy" id="51239"/>
    <lineage>
        <taxon>Eukaryota</taxon>
        <taxon>Viridiplantae</taxon>
        <taxon>Streptophyta</taxon>
        <taxon>Embryophyta</taxon>
        <taxon>Tracheophyta</taxon>
        <taxon>Spermatophyta</taxon>
        <taxon>Magnoliopsida</taxon>
        <taxon>Liliopsida</taxon>
        <taxon>Asparagales</taxon>
        <taxon>Orchidaceae</taxon>
        <taxon>Vanilloideae</taxon>
        <taxon>Vanilleae</taxon>
        <taxon>Vanilla</taxon>
    </lineage>
</organism>
<dbReference type="InterPro" id="IPR003891">
    <property type="entry name" value="Initiation_fac_eIF4g_MI"/>
</dbReference>
<keyword evidence="4" id="KW-0648">Protein biosynthesis</keyword>
<keyword evidence="13" id="KW-1185">Reference proteome</keyword>
<feature type="region of interest" description="Disordered" evidence="9">
    <location>
        <begin position="537"/>
        <end position="557"/>
    </location>
</feature>
<feature type="region of interest" description="Disordered" evidence="9">
    <location>
        <begin position="1326"/>
        <end position="1350"/>
    </location>
</feature>
<dbReference type="EMBL" id="JADCNL010000011">
    <property type="protein sequence ID" value="KAG0460619.1"/>
    <property type="molecule type" value="Genomic_DNA"/>
</dbReference>
<feature type="region of interest" description="Disordered" evidence="9">
    <location>
        <begin position="1"/>
        <end position="105"/>
    </location>
</feature>
<evidence type="ECO:0000256" key="4">
    <source>
        <dbReference type="ARBA" id="ARBA00022917"/>
    </source>
</evidence>
<evidence type="ECO:0000256" key="3">
    <source>
        <dbReference type="ARBA" id="ARBA00022845"/>
    </source>
</evidence>
<gene>
    <name evidence="12" type="ORF">HPP92_020526</name>
    <name evidence="11" type="ORF">HPP92_020916</name>
</gene>
<dbReference type="GO" id="GO:0003743">
    <property type="term" value="F:translation initiation factor activity"/>
    <property type="evidence" value="ECO:0007669"/>
    <property type="project" value="UniProtKB-KW"/>
</dbReference>
<evidence type="ECO:0000313" key="11">
    <source>
        <dbReference type="EMBL" id="KAG0460619.1"/>
    </source>
</evidence>
<evidence type="ECO:0000256" key="6">
    <source>
        <dbReference type="ARBA" id="ARBA00065571"/>
    </source>
</evidence>
<feature type="compositionally biased region" description="Polar residues" evidence="9">
    <location>
        <begin position="542"/>
        <end position="552"/>
    </location>
</feature>
<feature type="region of interest" description="Disordered" evidence="9">
    <location>
        <begin position="1095"/>
        <end position="1121"/>
    </location>
</feature>
<dbReference type="PROSITE" id="PS51366">
    <property type="entry name" value="MI"/>
    <property type="match status" value="1"/>
</dbReference>
<comment type="subunit">
    <text evidence="6">EIF4F is a multi-subunit complex, the composition of which varies with external and internal environmental conditions. It is composed of at least EIF4A, EIF4E and EIF4G. In higher plants two isoforms of EIF4F have been identified, named isoform EIF4F and isoform EIF(iso)4F. Isoform EIF4F has subunits p220 and p26, whereas isoform EIF(iso)4F has subunits p82 and p28.</text>
</comment>
<feature type="compositionally biased region" description="Polar residues" evidence="9">
    <location>
        <begin position="385"/>
        <end position="401"/>
    </location>
</feature>
<feature type="compositionally biased region" description="Polar residues" evidence="9">
    <location>
        <begin position="1509"/>
        <end position="1519"/>
    </location>
</feature>
<feature type="compositionally biased region" description="Acidic residues" evidence="9">
    <location>
        <begin position="1334"/>
        <end position="1348"/>
    </location>
</feature>
<dbReference type="InterPro" id="IPR003890">
    <property type="entry name" value="MIF4G-like_typ-3"/>
</dbReference>
<feature type="compositionally biased region" description="Basic and acidic residues" evidence="9">
    <location>
        <begin position="924"/>
        <end position="939"/>
    </location>
</feature>
<evidence type="ECO:0000256" key="5">
    <source>
        <dbReference type="ARBA" id="ARBA00053217"/>
    </source>
</evidence>
<evidence type="ECO:0000256" key="9">
    <source>
        <dbReference type="SAM" id="MobiDB-lite"/>
    </source>
</evidence>
<dbReference type="Proteomes" id="UP000639772">
    <property type="component" value="Chromosome 11"/>
</dbReference>
<dbReference type="GO" id="GO:0003729">
    <property type="term" value="F:mRNA binding"/>
    <property type="evidence" value="ECO:0007669"/>
    <property type="project" value="TreeGrafter"/>
</dbReference>
<feature type="compositionally biased region" description="Polar residues" evidence="9">
    <location>
        <begin position="64"/>
        <end position="75"/>
    </location>
</feature>
<dbReference type="OrthoDB" id="514777at2759"/>
<feature type="compositionally biased region" description="Basic and acidic residues" evidence="9">
    <location>
        <begin position="1461"/>
        <end position="1478"/>
    </location>
</feature>
<dbReference type="GO" id="GO:0006417">
    <property type="term" value="P:regulation of translation"/>
    <property type="evidence" value="ECO:0007669"/>
    <property type="project" value="UniProtKB-KW"/>
</dbReference>
<reference evidence="13 14" key="1">
    <citation type="journal article" date="2020" name="Nat. Food">
        <title>A phased Vanilla planifolia genome enables genetic improvement of flavour and production.</title>
        <authorList>
            <person name="Hasing T."/>
            <person name="Tang H."/>
            <person name="Brym M."/>
            <person name="Khazi F."/>
            <person name="Huang T."/>
            <person name="Chambers A.H."/>
        </authorList>
    </citation>
    <scope>NUCLEOTIDE SEQUENCE [LARGE SCALE GENOMIC DNA]</scope>
    <source>
        <tissue evidence="12">Leaf</tissue>
    </source>
</reference>
<evidence type="ECO:0000256" key="7">
    <source>
        <dbReference type="ARBA" id="ARBA00067320"/>
    </source>
</evidence>
<feature type="region of interest" description="Disordered" evidence="9">
    <location>
        <begin position="1174"/>
        <end position="1211"/>
    </location>
</feature>
<dbReference type="SMART" id="SM00543">
    <property type="entry name" value="MIF4G"/>
    <property type="match status" value="1"/>
</dbReference>
<feature type="compositionally biased region" description="Polar residues" evidence="9">
    <location>
        <begin position="604"/>
        <end position="616"/>
    </location>
</feature>
<comment type="similarity">
    <text evidence="1">Belongs to the eukaryotic initiation factor 4G family.</text>
</comment>
<feature type="compositionally biased region" description="Gly residues" evidence="9">
    <location>
        <begin position="1568"/>
        <end position="1581"/>
    </location>
</feature>
<dbReference type="EMBL" id="JADCNM010000011">
    <property type="protein sequence ID" value="KAG0462050.1"/>
    <property type="molecule type" value="Genomic_DNA"/>
</dbReference>
<evidence type="ECO:0000259" key="10">
    <source>
        <dbReference type="PROSITE" id="PS51366"/>
    </source>
</evidence>
<feature type="compositionally biased region" description="Polar residues" evidence="9">
    <location>
        <begin position="85"/>
        <end position="99"/>
    </location>
</feature>
<dbReference type="Pfam" id="PF02854">
    <property type="entry name" value="MIF4G"/>
    <property type="match status" value="1"/>
</dbReference>
<feature type="region of interest" description="Disordered" evidence="9">
    <location>
        <begin position="912"/>
        <end position="951"/>
    </location>
</feature>
<comment type="function">
    <text evidence="5">Component of the protein complex eIF4F, which is involved in the recognition of the mRNA cap, ATP-dependent unwinding of 5'-terminal secondary structure and recruitment of mRNA to the ribosome.</text>
</comment>
<feature type="region of interest" description="Disordered" evidence="9">
    <location>
        <begin position="350"/>
        <end position="401"/>
    </location>
</feature>
<feature type="compositionally biased region" description="Low complexity" evidence="9">
    <location>
        <begin position="20"/>
        <end position="29"/>
    </location>
</feature>
<evidence type="ECO:0000256" key="8">
    <source>
        <dbReference type="ARBA" id="ARBA00079578"/>
    </source>
</evidence>
<comment type="caution">
    <text evidence="12">The sequence shown here is derived from an EMBL/GenBank/DDBJ whole genome shotgun (WGS) entry which is preliminary data.</text>
</comment>
<feature type="region of interest" description="Disordered" evidence="9">
    <location>
        <begin position="1458"/>
        <end position="1585"/>
    </location>
</feature>
<dbReference type="PANTHER" id="PTHR23253">
    <property type="entry name" value="EUKARYOTIC TRANSLATION INITIATION FACTOR 4 GAMMA"/>
    <property type="match status" value="1"/>
</dbReference>
<dbReference type="InterPro" id="IPR016024">
    <property type="entry name" value="ARM-type_fold"/>
</dbReference>
<keyword evidence="2" id="KW-0396">Initiation factor</keyword>
<dbReference type="Gene3D" id="1.25.40.180">
    <property type="match status" value="2"/>
</dbReference>
<evidence type="ECO:0000313" key="13">
    <source>
        <dbReference type="Proteomes" id="UP000636800"/>
    </source>
</evidence>
<feature type="region of interest" description="Disordered" evidence="9">
    <location>
        <begin position="181"/>
        <end position="248"/>
    </location>
</feature>
<accession>A0A835PX78</accession>